<keyword evidence="2" id="KW-1185">Reference proteome</keyword>
<accession>A0ACB7VA67</accession>
<evidence type="ECO:0000313" key="1">
    <source>
        <dbReference type="EMBL" id="KAH7670522.1"/>
    </source>
</evidence>
<dbReference type="EMBL" id="CM037020">
    <property type="protein sequence ID" value="KAH7670522.1"/>
    <property type="molecule type" value="Genomic_DNA"/>
</dbReference>
<gene>
    <name evidence="1" type="ORF">IHE45_10G032500</name>
</gene>
<reference evidence="2" key="1">
    <citation type="journal article" date="2022" name="Nat. Commun.">
        <title>Chromosome evolution and the genetic basis of agronomically important traits in greater yam.</title>
        <authorList>
            <person name="Bredeson J.V."/>
            <person name="Lyons J.B."/>
            <person name="Oniyinde I.O."/>
            <person name="Okereke N.R."/>
            <person name="Kolade O."/>
            <person name="Nnabue I."/>
            <person name="Nwadili C.O."/>
            <person name="Hribova E."/>
            <person name="Parker M."/>
            <person name="Nwogha J."/>
            <person name="Shu S."/>
            <person name="Carlson J."/>
            <person name="Kariba R."/>
            <person name="Muthemba S."/>
            <person name="Knop K."/>
            <person name="Barton G.J."/>
            <person name="Sherwood A.V."/>
            <person name="Lopez-Montes A."/>
            <person name="Asiedu R."/>
            <person name="Jamnadass R."/>
            <person name="Muchugi A."/>
            <person name="Goodstein D."/>
            <person name="Egesi C.N."/>
            <person name="Featherston J."/>
            <person name="Asfaw A."/>
            <person name="Simpson G.G."/>
            <person name="Dolezel J."/>
            <person name="Hendre P.S."/>
            <person name="Van Deynze A."/>
            <person name="Kumar P.L."/>
            <person name="Obidiegwu J.E."/>
            <person name="Bhattacharjee R."/>
            <person name="Rokhsar D.S."/>
        </authorList>
    </citation>
    <scope>NUCLEOTIDE SEQUENCE [LARGE SCALE GENOMIC DNA]</scope>
    <source>
        <strain evidence="2">cv. TDa95/00328</strain>
    </source>
</reference>
<dbReference type="Proteomes" id="UP000827976">
    <property type="component" value="Chromosome 10"/>
</dbReference>
<comment type="caution">
    <text evidence="1">The sequence shown here is derived from an EMBL/GenBank/DDBJ whole genome shotgun (WGS) entry which is preliminary data.</text>
</comment>
<evidence type="ECO:0000313" key="2">
    <source>
        <dbReference type="Proteomes" id="UP000827976"/>
    </source>
</evidence>
<protein>
    <submittedName>
        <fullName evidence="1">Uncharacterized protein</fullName>
    </submittedName>
</protein>
<organism evidence="1 2">
    <name type="scientific">Dioscorea alata</name>
    <name type="common">Purple yam</name>
    <dbReference type="NCBI Taxonomy" id="55571"/>
    <lineage>
        <taxon>Eukaryota</taxon>
        <taxon>Viridiplantae</taxon>
        <taxon>Streptophyta</taxon>
        <taxon>Embryophyta</taxon>
        <taxon>Tracheophyta</taxon>
        <taxon>Spermatophyta</taxon>
        <taxon>Magnoliopsida</taxon>
        <taxon>Liliopsida</taxon>
        <taxon>Dioscoreales</taxon>
        <taxon>Dioscoreaceae</taxon>
        <taxon>Dioscorea</taxon>
    </lineage>
</organism>
<sequence length="94" mass="10779">MTISKVLLFILFIFFCTISIQGTRAKALHLYHNNGDSSLEQIKSRRSMIGSTAPTCTYNECRGCRYRCRAEQVPVDANDPANSAYHYRCVCHKW</sequence>
<name>A0ACB7VA67_DIOAL</name>
<proteinExistence type="predicted"/>